<keyword evidence="1" id="KW-0812">Transmembrane</keyword>
<dbReference type="InterPro" id="IPR021202">
    <property type="entry name" value="Rv3654c-like"/>
</dbReference>
<gene>
    <name evidence="2" type="ORF">ACFPJ4_14770</name>
</gene>
<keyword evidence="3" id="KW-1185">Reference proteome</keyword>
<proteinExistence type="predicted"/>
<keyword evidence="1" id="KW-0472">Membrane</keyword>
<accession>A0ABW0NVE8</accession>
<name>A0ABW0NVE8_9MICO</name>
<evidence type="ECO:0000313" key="3">
    <source>
        <dbReference type="Proteomes" id="UP001596039"/>
    </source>
</evidence>
<dbReference type="RefSeq" id="WP_386741219.1">
    <property type="nucleotide sequence ID" value="NZ_JBHSMG010000005.1"/>
</dbReference>
<sequence>MPRADRDTWREDRGSGSVLAVAILAVVVMFGVFGVGVAAAMTARQRVIGAADLAALGAADAASGAIAGAPCEVAERVARGNASRLAACDIDGLIVTVTVVGAFAGMPIEARSRAGPPP</sequence>
<protein>
    <submittedName>
        <fullName evidence="2">Rv3654c family TadE-like protein</fullName>
    </submittedName>
</protein>
<evidence type="ECO:0000313" key="2">
    <source>
        <dbReference type="EMBL" id="MFC5503509.1"/>
    </source>
</evidence>
<dbReference type="Proteomes" id="UP001596039">
    <property type="component" value="Unassembled WGS sequence"/>
</dbReference>
<dbReference type="EMBL" id="JBHSMG010000005">
    <property type="protein sequence ID" value="MFC5503509.1"/>
    <property type="molecule type" value="Genomic_DNA"/>
</dbReference>
<evidence type="ECO:0000256" key="1">
    <source>
        <dbReference type="SAM" id="Phobius"/>
    </source>
</evidence>
<keyword evidence="1" id="KW-1133">Transmembrane helix</keyword>
<comment type="caution">
    <text evidence="2">The sequence shown here is derived from an EMBL/GenBank/DDBJ whole genome shotgun (WGS) entry which is preliminary data.</text>
</comment>
<reference evidence="3" key="1">
    <citation type="journal article" date="2019" name="Int. J. Syst. Evol. Microbiol.">
        <title>The Global Catalogue of Microorganisms (GCM) 10K type strain sequencing project: providing services to taxonomists for standard genome sequencing and annotation.</title>
        <authorList>
            <consortium name="The Broad Institute Genomics Platform"/>
            <consortium name="The Broad Institute Genome Sequencing Center for Infectious Disease"/>
            <person name="Wu L."/>
            <person name="Ma J."/>
        </authorList>
    </citation>
    <scope>NUCLEOTIDE SEQUENCE [LARGE SCALE GENOMIC DNA]</scope>
    <source>
        <strain evidence="3">CGMCC 4.6997</strain>
    </source>
</reference>
<dbReference type="NCBIfam" id="TIGR03816">
    <property type="entry name" value="tadE_like_DECH"/>
    <property type="match status" value="1"/>
</dbReference>
<feature type="transmembrane region" description="Helical" evidence="1">
    <location>
        <begin position="20"/>
        <end position="41"/>
    </location>
</feature>
<organism evidence="2 3">
    <name type="scientific">Lysinimonas soli</name>
    <dbReference type="NCBI Taxonomy" id="1074233"/>
    <lineage>
        <taxon>Bacteria</taxon>
        <taxon>Bacillati</taxon>
        <taxon>Actinomycetota</taxon>
        <taxon>Actinomycetes</taxon>
        <taxon>Micrococcales</taxon>
        <taxon>Microbacteriaceae</taxon>
        <taxon>Lysinimonas</taxon>
    </lineage>
</organism>